<keyword evidence="5 7" id="KW-0472">Membrane</keyword>
<feature type="compositionally biased region" description="Basic residues" evidence="6">
    <location>
        <begin position="328"/>
        <end position="344"/>
    </location>
</feature>
<feature type="region of interest" description="Disordered" evidence="6">
    <location>
        <begin position="307"/>
        <end position="358"/>
    </location>
</feature>
<evidence type="ECO:0000256" key="2">
    <source>
        <dbReference type="ARBA" id="ARBA00006939"/>
    </source>
</evidence>
<accession>A0A6S7FE40</accession>
<feature type="transmembrane region" description="Helical" evidence="7">
    <location>
        <begin position="496"/>
        <end position="513"/>
    </location>
</feature>
<keyword evidence="4 7" id="KW-1133">Transmembrane helix</keyword>
<reference evidence="10" key="1">
    <citation type="submission" date="2020-04" db="EMBL/GenBank/DDBJ databases">
        <authorList>
            <person name="Alioto T."/>
            <person name="Alioto T."/>
            <person name="Gomez Garrido J."/>
        </authorList>
    </citation>
    <scope>NUCLEOTIDE SEQUENCE</scope>
    <source>
        <strain evidence="10">A484AB</strain>
    </source>
</reference>
<name>A0A6S7FE40_PARCT</name>
<feature type="transmembrane region" description="Helical" evidence="7">
    <location>
        <begin position="722"/>
        <end position="743"/>
    </location>
</feature>
<dbReference type="GO" id="GO:0005886">
    <property type="term" value="C:plasma membrane"/>
    <property type="evidence" value="ECO:0007669"/>
    <property type="project" value="TreeGrafter"/>
</dbReference>
<feature type="transmembrane region" description="Helical" evidence="7">
    <location>
        <begin position="658"/>
        <end position="678"/>
    </location>
</feature>
<dbReference type="PANTHER" id="PTHR12191">
    <property type="entry name" value="SOLUTE CARRIER FAMILY 39"/>
    <property type="match status" value="1"/>
</dbReference>
<evidence type="ECO:0000259" key="9">
    <source>
        <dbReference type="Pfam" id="PF21116"/>
    </source>
</evidence>
<evidence type="ECO:0000256" key="4">
    <source>
        <dbReference type="ARBA" id="ARBA00022989"/>
    </source>
</evidence>
<gene>
    <name evidence="10" type="ORF">PACLA_8A049191</name>
</gene>
<protein>
    <submittedName>
        <fullName evidence="10">Zinc transporter ZIP14</fullName>
    </submittedName>
</protein>
<dbReference type="GO" id="GO:0071578">
    <property type="term" value="P:zinc ion import across plasma membrane"/>
    <property type="evidence" value="ECO:0007669"/>
    <property type="project" value="TreeGrafter"/>
</dbReference>
<dbReference type="OrthoDB" id="5974934at2759"/>
<dbReference type="InterPro" id="IPR049406">
    <property type="entry name" value="ZIP4_12_EF-hand"/>
</dbReference>
<dbReference type="GO" id="GO:0005385">
    <property type="term" value="F:zinc ion transmembrane transporter activity"/>
    <property type="evidence" value="ECO:0007669"/>
    <property type="project" value="TreeGrafter"/>
</dbReference>
<evidence type="ECO:0000256" key="8">
    <source>
        <dbReference type="SAM" id="SignalP"/>
    </source>
</evidence>
<feature type="signal peptide" evidence="8">
    <location>
        <begin position="1"/>
        <end position="23"/>
    </location>
</feature>
<sequence length="749" mass="84032">MGFLNAVSLLVVFSLGFLIQTEAVPSNRENITAHGNITRSHVSSNVTGGSKNHTVIPQSGNTTKEIQNHTNSNTESRIQHTLNKTALSGQENYDETYKSILQTLQLKHGMKMQDLNVLLQKLGMHDCSRQTNHKCITARSLFKFYNIKESNFISKTEFSQMSTTILYSLLPVRLNSPITLTKNVDVYEELRKMYSTNGICEQILDQVLNDLNQSIGNHLEKHECFSANELLQELNISVEADVDKGMIPQLSMSIISKLLQLQCIQVNYENPLPCPSYFVNHLFEEYAKNNVIYKENMEKLMENLKIGRQGTNGSGTKANTSEPADKLARRKRQIVKRSSYRPRNSKMSSLLRQKQQQDGSQVAEGSIYEKCYSADELFAIYHVDENDGCKMKRFESLSIALLDQIESNVCEHNYKDVDEDDEMKKVPDMTVWGFGLAAVSAVSLISLFMIIPLLKTTFYKKSLVFLIALAIGTLVGDSMFYLLPRATGFQGKDKDYYWRFLSVLGGIYGFFIFETTAHLLLRQTHTVEITPKNKKYIEKNTVVPKPGDKNQNKLDNPPFIVANKMTEKEAPPKFTNGNQFEMEDNIDDESHIAPMAWTVIIGDTIHNIADGIAIGVAFSDSIVGGVSTSIAVLCHEVPHELGDFVVLLSAGMSVRQAVIANFVSSCFCFMGLVFGKLIGEIEDVNVWILGVTGGFFLYIALTNKLPELMHVTGQSDQSKITLFLLQNIGVILGFAGMFFLAYYKKDINI</sequence>
<dbReference type="Proteomes" id="UP001152795">
    <property type="component" value="Unassembled WGS sequence"/>
</dbReference>
<evidence type="ECO:0000256" key="6">
    <source>
        <dbReference type="SAM" id="MobiDB-lite"/>
    </source>
</evidence>
<dbReference type="InterPro" id="IPR003689">
    <property type="entry name" value="ZIP"/>
</dbReference>
<feature type="compositionally biased region" description="Polar residues" evidence="6">
    <location>
        <begin position="345"/>
        <end position="358"/>
    </location>
</feature>
<comment type="subcellular location">
    <subcellularLocation>
        <location evidence="1">Membrane</location>
        <topology evidence="1">Multi-pass membrane protein</topology>
    </subcellularLocation>
</comment>
<dbReference type="Pfam" id="PF02535">
    <property type="entry name" value="Zip"/>
    <property type="match status" value="1"/>
</dbReference>
<feature type="compositionally biased region" description="Polar residues" evidence="6">
    <location>
        <begin position="309"/>
        <end position="322"/>
    </location>
</feature>
<keyword evidence="11" id="KW-1185">Reference proteome</keyword>
<comment type="caution">
    <text evidence="10">The sequence shown here is derived from an EMBL/GenBank/DDBJ whole genome shotgun (WGS) entry which is preliminary data.</text>
</comment>
<feature type="domain" description="Zinc transporter ZIP4/12 EF-hand" evidence="9">
    <location>
        <begin position="275"/>
        <end position="407"/>
    </location>
</feature>
<comment type="similarity">
    <text evidence="2">Belongs to the ZIP transporter (TC 2.A.5) family.</text>
</comment>
<dbReference type="GO" id="GO:0140410">
    <property type="term" value="F:monoatomic cation:bicarbonate symporter activity"/>
    <property type="evidence" value="ECO:0007669"/>
    <property type="project" value="TreeGrafter"/>
</dbReference>
<evidence type="ECO:0000256" key="5">
    <source>
        <dbReference type="ARBA" id="ARBA00023136"/>
    </source>
</evidence>
<dbReference type="GO" id="GO:0030003">
    <property type="term" value="P:intracellular monoatomic cation homeostasis"/>
    <property type="evidence" value="ECO:0007669"/>
    <property type="project" value="TreeGrafter"/>
</dbReference>
<dbReference type="PANTHER" id="PTHR12191:SF37">
    <property type="entry name" value="ZINC TRANSPORTER FOI"/>
    <property type="match status" value="1"/>
</dbReference>
<evidence type="ECO:0000256" key="1">
    <source>
        <dbReference type="ARBA" id="ARBA00004141"/>
    </source>
</evidence>
<dbReference type="AlphaFoldDB" id="A0A6S7FE40"/>
<feature type="region of interest" description="Disordered" evidence="6">
    <location>
        <begin position="41"/>
        <end position="61"/>
    </location>
</feature>
<feature type="transmembrane region" description="Helical" evidence="7">
    <location>
        <begin position="463"/>
        <end position="484"/>
    </location>
</feature>
<feature type="chain" id="PRO_5043736391" evidence="8">
    <location>
        <begin position="24"/>
        <end position="749"/>
    </location>
</feature>
<evidence type="ECO:0000313" key="10">
    <source>
        <dbReference type="EMBL" id="CAB3977594.1"/>
    </source>
</evidence>
<feature type="transmembrane region" description="Helical" evidence="7">
    <location>
        <begin position="431"/>
        <end position="451"/>
    </location>
</feature>
<evidence type="ECO:0000313" key="11">
    <source>
        <dbReference type="Proteomes" id="UP001152795"/>
    </source>
</evidence>
<evidence type="ECO:0000256" key="7">
    <source>
        <dbReference type="SAM" id="Phobius"/>
    </source>
</evidence>
<dbReference type="Pfam" id="PF21116">
    <property type="entry name" value="EF-hand_Zip"/>
    <property type="match status" value="1"/>
</dbReference>
<proteinExistence type="inferred from homology"/>
<dbReference type="EMBL" id="CACRXK020000057">
    <property type="protein sequence ID" value="CAB3977594.1"/>
    <property type="molecule type" value="Genomic_DNA"/>
</dbReference>
<keyword evidence="3 7" id="KW-0812">Transmembrane</keyword>
<feature type="transmembrane region" description="Helical" evidence="7">
    <location>
        <begin position="684"/>
        <end position="701"/>
    </location>
</feature>
<organism evidence="10 11">
    <name type="scientific">Paramuricea clavata</name>
    <name type="common">Red gorgonian</name>
    <name type="synonym">Violescent sea-whip</name>
    <dbReference type="NCBI Taxonomy" id="317549"/>
    <lineage>
        <taxon>Eukaryota</taxon>
        <taxon>Metazoa</taxon>
        <taxon>Cnidaria</taxon>
        <taxon>Anthozoa</taxon>
        <taxon>Octocorallia</taxon>
        <taxon>Malacalcyonacea</taxon>
        <taxon>Plexauridae</taxon>
        <taxon>Paramuricea</taxon>
    </lineage>
</organism>
<evidence type="ECO:0000256" key="3">
    <source>
        <dbReference type="ARBA" id="ARBA00022692"/>
    </source>
</evidence>
<dbReference type="InterPro" id="IPR050799">
    <property type="entry name" value="ZIP_Transporter"/>
</dbReference>
<keyword evidence="8" id="KW-0732">Signal</keyword>